<feature type="domain" description="BPP" evidence="6">
    <location>
        <begin position="13"/>
        <end position="310"/>
    </location>
</feature>
<dbReference type="PROSITE" id="PS01186">
    <property type="entry name" value="EGF_2"/>
    <property type="match status" value="1"/>
</dbReference>
<dbReference type="AlphaFoldDB" id="A0A507AL41"/>
<dbReference type="InterPro" id="IPR000742">
    <property type="entry name" value="EGF"/>
</dbReference>
<dbReference type="PANTHER" id="PTHR14949">
    <property type="entry name" value="EGF-LIKE-DOMAIN, MULTIPLE 7, 8"/>
    <property type="match status" value="1"/>
</dbReference>
<sequence length="747" mass="78243">MIASSLVALLALGLSHARAAVEVSANVTVFPGKVKSDSTAILYADQQPLVLGNDGTAHGGGFHVYDLGARSEVTSVYTGRTKLVTTVQNVNGRHWAVTIAQPDSVMRVFELPAVRRVESADFKSLGDWSALCGWKSKTGNQYVYLFGKKEAVEFLVQPAGEDVKLVEVQRFPVPFEASGCAASRSQSRMYVSADDDKTVYAFSLAETTSTPKIVEAGKAASDVTGLAVYVGLEQDYLFVAQESTIGVYDKSFKLAGTIGLKGLAGIKAKGLNIYQGAASPYAAGAVTFAFKSKSGTGAGFVELENVLKSLGISKNTAFDPRRVGSCGRKSPLCDACSGNGFCGNGTAPSCSCFSGFAGGKCTDITCTDNCSGHGKCIGANVCKCEAGWGGLFCSFLDIEPTYETEASGDDGDDPAIWINPVDRAQSRIITTTKSDQGAGLGLFDLTGKLLQHLPASKPNNIDVIYSFQAGGRKIDLAFAGCRGDNTLCLFEIAPNGTLSAIAGGIQPVVAGFTVYGSCTYRSRKSGKQYLFVNEKSSRYLQYELSATAAGELQTTLLRDFMAGSGGQVEGCVADDANGWLFLGEEPSALWRYGAEPDRGRAEGVAIARVGDGKLHGDVEGVTLVEGGTADAGLIIVSNQGVSAYNIYRRAAPHEYVATFTVVRTADGRVDAVSNTDGVAAVGAALGGDFPQGLVVVHDDANELPDGTTSEEASFKLVSLGKILGAEQLKALNLSGEVDAAWDPRKGL</sequence>
<evidence type="ECO:0000259" key="5">
    <source>
        <dbReference type="PROSITE" id="PS50026"/>
    </source>
</evidence>
<proteinExistence type="predicted"/>
<evidence type="ECO:0000256" key="3">
    <source>
        <dbReference type="PROSITE-ProRule" id="PRU00076"/>
    </source>
</evidence>
<dbReference type="SUPFAM" id="SSF50956">
    <property type="entry name" value="Thermostable phytase (3-phytase)"/>
    <property type="match status" value="2"/>
</dbReference>
<feature type="chain" id="PRO_5021201529" description="3-phytase" evidence="4">
    <location>
        <begin position="20"/>
        <end position="747"/>
    </location>
</feature>
<evidence type="ECO:0000313" key="7">
    <source>
        <dbReference type="EMBL" id="TPX11295.1"/>
    </source>
</evidence>
<protein>
    <recommendedName>
        <fullName evidence="9">3-phytase</fullName>
    </recommendedName>
</protein>
<comment type="caution">
    <text evidence="7">The sequence shown here is derived from an EMBL/GenBank/DDBJ whole genome shotgun (WGS) entry which is preliminary data.</text>
</comment>
<feature type="domain" description="EGF-like" evidence="5">
    <location>
        <begin position="362"/>
        <end position="394"/>
    </location>
</feature>
<keyword evidence="3" id="KW-0245">EGF-like domain</keyword>
<keyword evidence="2 3" id="KW-1015">Disulfide bond</keyword>
<keyword evidence="8" id="KW-1185">Reference proteome</keyword>
<feature type="domain" description="BPP" evidence="6">
    <location>
        <begin position="388"/>
        <end position="728"/>
    </location>
</feature>
<dbReference type="Proteomes" id="UP000319257">
    <property type="component" value="Unassembled WGS sequence"/>
</dbReference>
<evidence type="ECO:0000256" key="2">
    <source>
        <dbReference type="ARBA" id="ARBA00023157"/>
    </source>
</evidence>
<evidence type="ECO:0008006" key="9">
    <source>
        <dbReference type="Google" id="ProtNLM"/>
    </source>
</evidence>
<dbReference type="GO" id="GO:0016158">
    <property type="term" value="F:inositol hexakisphosphate 3-phosphatase activity"/>
    <property type="evidence" value="ECO:0007669"/>
    <property type="project" value="InterPro"/>
</dbReference>
<dbReference type="PROSITE" id="PS50026">
    <property type="entry name" value="EGF_3"/>
    <property type="match status" value="1"/>
</dbReference>
<dbReference type="STRING" id="1093900.A0A507AL41"/>
<evidence type="ECO:0000256" key="1">
    <source>
        <dbReference type="ARBA" id="ARBA00022729"/>
    </source>
</evidence>
<gene>
    <name evidence="7" type="ORF">E0L32_001113</name>
</gene>
<name>A0A507AL41_9PEZI</name>
<dbReference type="PANTHER" id="PTHR14949:SF56">
    <property type="entry name" value="EGF-LIKE-DOMAIN, MULTIPLE 7"/>
    <property type="match status" value="1"/>
</dbReference>
<keyword evidence="1 4" id="KW-0732">Signal</keyword>
<dbReference type="InterPro" id="IPR003431">
    <property type="entry name" value="B-propeller_Phytase"/>
</dbReference>
<evidence type="ECO:0000256" key="4">
    <source>
        <dbReference type="SAM" id="SignalP"/>
    </source>
</evidence>
<accession>A0A507AL41</accession>
<feature type="signal peptide" evidence="4">
    <location>
        <begin position="1"/>
        <end position="19"/>
    </location>
</feature>
<dbReference type="GeneID" id="41968560"/>
<dbReference type="EMBL" id="SKBQ01000004">
    <property type="protein sequence ID" value="TPX11295.1"/>
    <property type="molecule type" value="Genomic_DNA"/>
</dbReference>
<reference evidence="7 8" key="1">
    <citation type="submission" date="2019-06" db="EMBL/GenBank/DDBJ databases">
        <title>Draft genome sequence of the filamentous fungus Phialemoniopsis curvata isolated from diesel fuel.</title>
        <authorList>
            <person name="Varaljay V.A."/>
            <person name="Lyon W.J."/>
            <person name="Crouch A.L."/>
            <person name="Drake C.E."/>
            <person name="Hollomon J.M."/>
            <person name="Nadeau L.J."/>
            <person name="Nunn H.S."/>
            <person name="Stevenson B.S."/>
            <person name="Bojanowski C.L."/>
            <person name="Crookes-Goodson W.J."/>
        </authorList>
    </citation>
    <scope>NUCLEOTIDE SEQUENCE [LARGE SCALE GENOMIC DNA]</scope>
    <source>
        <strain evidence="7 8">D216</strain>
    </source>
</reference>
<dbReference type="Pfam" id="PF02333">
    <property type="entry name" value="Phytase"/>
    <property type="match status" value="1"/>
</dbReference>
<dbReference type="PROSITE" id="PS51662">
    <property type="entry name" value="BP_PHYTASE"/>
    <property type="match status" value="2"/>
</dbReference>
<dbReference type="InterPro" id="IPR050969">
    <property type="entry name" value="Dev_Signal_Modulators"/>
</dbReference>
<dbReference type="InterPro" id="IPR011042">
    <property type="entry name" value="6-blade_b-propeller_TolB-like"/>
</dbReference>
<feature type="disulfide bond" evidence="3">
    <location>
        <begin position="366"/>
        <end position="376"/>
    </location>
</feature>
<comment type="caution">
    <text evidence="3">Lacks conserved residue(s) required for the propagation of feature annotation.</text>
</comment>
<dbReference type="Gene3D" id="2.120.10.30">
    <property type="entry name" value="TolB, C-terminal domain"/>
    <property type="match status" value="2"/>
</dbReference>
<evidence type="ECO:0000259" key="6">
    <source>
        <dbReference type="PROSITE" id="PS51662"/>
    </source>
</evidence>
<dbReference type="InParanoid" id="A0A507AL41"/>
<evidence type="ECO:0000313" key="8">
    <source>
        <dbReference type="Proteomes" id="UP000319257"/>
    </source>
</evidence>
<dbReference type="OrthoDB" id="10045365at2759"/>
<feature type="disulfide bond" evidence="3">
    <location>
        <begin position="384"/>
        <end position="393"/>
    </location>
</feature>
<organism evidence="7 8">
    <name type="scientific">Thyridium curvatum</name>
    <dbReference type="NCBI Taxonomy" id="1093900"/>
    <lineage>
        <taxon>Eukaryota</taxon>
        <taxon>Fungi</taxon>
        <taxon>Dikarya</taxon>
        <taxon>Ascomycota</taxon>
        <taxon>Pezizomycotina</taxon>
        <taxon>Sordariomycetes</taxon>
        <taxon>Sordariomycetidae</taxon>
        <taxon>Thyridiales</taxon>
        <taxon>Thyridiaceae</taxon>
        <taxon>Thyridium</taxon>
    </lineage>
</organism>
<dbReference type="Gene3D" id="2.10.25.10">
    <property type="entry name" value="Laminin"/>
    <property type="match status" value="1"/>
</dbReference>
<dbReference type="PROSITE" id="PS00022">
    <property type="entry name" value="EGF_1"/>
    <property type="match status" value="1"/>
</dbReference>
<dbReference type="RefSeq" id="XP_030993006.1">
    <property type="nucleotide sequence ID" value="XM_031133873.1"/>
</dbReference>